<proteinExistence type="predicted"/>
<feature type="compositionally biased region" description="Basic and acidic residues" evidence="1">
    <location>
        <begin position="188"/>
        <end position="199"/>
    </location>
</feature>
<dbReference type="Proteomes" id="UP000266841">
    <property type="component" value="Unassembled WGS sequence"/>
</dbReference>
<feature type="region of interest" description="Disordered" evidence="1">
    <location>
        <begin position="176"/>
        <end position="199"/>
    </location>
</feature>
<keyword evidence="3" id="KW-1185">Reference proteome</keyword>
<dbReference type="EMBL" id="AGNL01018502">
    <property type="protein sequence ID" value="EJK62983.1"/>
    <property type="molecule type" value="Genomic_DNA"/>
</dbReference>
<reference evidence="2 3" key="1">
    <citation type="journal article" date="2012" name="Genome Biol.">
        <title>Genome and low-iron response of an oceanic diatom adapted to chronic iron limitation.</title>
        <authorList>
            <person name="Lommer M."/>
            <person name="Specht M."/>
            <person name="Roy A.S."/>
            <person name="Kraemer L."/>
            <person name="Andreson R."/>
            <person name="Gutowska M.A."/>
            <person name="Wolf J."/>
            <person name="Bergner S.V."/>
            <person name="Schilhabel M.B."/>
            <person name="Klostermeier U.C."/>
            <person name="Beiko R.G."/>
            <person name="Rosenstiel P."/>
            <person name="Hippler M."/>
            <person name="Laroche J."/>
        </authorList>
    </citation>
    <scope>NUCLEOTIDE SEQUENCE [LARGE SCALE GENOMIC DNA]</scope>
    <source>
        <strain evidence="2 3">CCMP1005</strain>
    </source>
</reference>
<name>K0S9Y2_THAOC</name>
<gene>
    <name evidence="2" type="ORF">THAOC_16386</name>
</gene>
<evidence type="ECO:0000313" key="2">
    <source>
        <dbReference type="EMBL" id="EJK62983.1"/>
    </source>
</evidence>
<evidence type="ECO:0000256" key="1">
    <source>
        <dbReference type="SAM" id="MobiDB-lite"/>
    </source>
</evidence>
<protein>
    <submittedName>
        <fullName evidence="2">Uncharacterized protein</fullName>
    </submittedName>
</protein>
<comment type="caution">
    <text evidence="2">The sequence shown here is derived from an EMBL/GenBank/DDBJ whole genome shotgun (WGS) entry which is preliminary data.</text>
</comment>
<accession>K0S9Y2</accession>
<sequence length="199" mass="22000">MPHLSSPTLQLARGSVVIRPRRFCNSTLSVDRRAPWRWALGQELVAMARLGPTTMKMTMNQTATTATTSVRRLPAVAQALAAGEDAVEGRDEDEDEDEDVDVDVDEDEDVDEDVDEVEEKGAENDEGSNEDFEIEVASDGEEYPDGPVANDVGEEDSTYRSRGMTFNEELGEFVLDEESTDDLSDVPKANEWEKLTHGT</sequence>
<organism evidence="2 3">
    <name type="scientific">Thalassiosira oceanica</name>
    <name type="common">Marine diatom</name>
    <dbReference type="NCBI Taxonomy" id="159749"/>
    <lineage>
        <taxon>Eukaryota</taxon>
        <taxon>Sar</taxon>
        <taxon>Stramenopiles</taxon>
        <taxon>Ochrophyta</taxon>
        <taxon>Bacillariophyta</taxon>
        <taxon>Coscinodiscophyceae</taxon>
        <taxon>Thalassiosirophycidae</taxon>
        <taxon>Thalassiosirales</taxon>
        <taxon>Thalassiosiraceae</taxon>
        <taxon>Thalassiosira</taxon>
    </lineage>
</organism>
<feature type="compositionally biased region" description="Acidic residues" evidence="1">
    <location>
        <begin position="90"/>
        <end position="144"/>
    </location>
</feature>
<dbReference type="AlphaFoldDB" id="K0S9Y2"/>
<feature type="region of interest" description="Disordered" evidence="1">
    <location>
        <begin position="81"/>
        <end position="158"/>
    </location>
</feature>
<evidence type="ECO:0000313" key="3">
    <source>
        <dbReference type="Proteomes" id="UP000266841"/>
    </source>
</evidence>